<dbReference type="Proteomes" id="UP000677305">
    <property type="component" value="Chromosome"/>
</dbReference>
<feature type="transmembrane region" description="Helical" evidence="1">
    <location>
        <begin position="250"/>
        <end position="270"/>
    </location>
</feature>
<accession>A0A8J8MA20</accession>
<organism evidence="2 3">
    <name type="scientific">Vallitalea guaymasensis</name>
    <dbReference type="NCBI Taxonomy" id="1185412"/>
    <lineage>
        <taxon>Bacteria</taxon>
        <taxon>Bacillati</taxon>
        <taxon>Bacillota</taxon>
        <taxon>Clostridia</taxon>
        <taxon>Lachnospirales</taxon>
        <taxon>Vallitaleaceae</taxon>
        <taxon>Vallitalea</taxon>
    </lineage>
</organism>
<feature type="transmembrane region" description="Helical" evidence="1">
    <location>
        <begin position="471"/>
        <end position="489"/>
    </location>
</feature>
<protein>
    <submittedName>
        <fullName evidence="2">Uncharacterized protein</fullName>
    </submittedName>
</protein>
<keyword evidence="3" id="KW-1185">Reference proteome</keyword>
<feature type="transmembrane region" description="Helical" evidence="1">
    <location>
        <begin position="104"/>
        <end position="121"/>
    </location>
</feature>
<feature type="transmembrane region" description="Helical" evidence="1">
    <location>
        <begin position="362"/>
        <end position="385"/>
    </location>
</feature>
<feature type="transmembrane region" description="Helical" evidence="1">
    <location>
        <begin position="6"/>
        <end position="22"/>
    </location>
</feature>
<gene>
    <name evidence="2" type="ORF">HYG85_09325</name>
</gene>
<reference evidence="2 3" key="1">
    <citation type="submission" date="2020-07" db="EMBL/GenBank/DDBJ databases">
        <title>Vallitalea guaymasensis genome.</title>
        <authorList>
            <person name="Postec A."/>
        </authorList>
    </citation>
    <scope>NUCLEOTIDE SEQUENCE [LARGE SCALE GENOMIC DNA]</scope>
    <source>
        <strain evidence="2 3">Ra1766G1</strain>
    </source>
</reference>
<evidence type="ECO:0000313" key="2">
    <source>
        <dbReference type="EMBL" id="QUH29112.1"/>
    </source>
</evidence>
<feature type="transmembrane region" description="Helical" evidence="1">
    <location>
        <begin position="81"/>
        <end position="98"/>
    </location>
</feature>
<dbReference type="KEGG" id="vgu:HYG85_09325"/>
<proteinExistence type="predicted"/>
<sequence>MMMFLPLIFTCVLGIVAIIIVIRKDKKSRSKKTKNYKYYNKMFQKYDNFFLTRNGIEKLYYRIAGLSVYTKREIKATAVKLYSLSIGTFWGINIAGILIFRDVFTSLLLLIFAYMAKNVLVDKQIDRIHFKLLKQLLEALSSIRQAYLRLGVIPDAIAEAEVSPLLKHAFEDIYLILTAVDGERRLEEFYASTPFKLLQTFSGVCFILNNAGDSKLSNGSSNFIQAMGMMHSEVQMEIQRLVLQKAKFGILEYLPVVPLVTLRLIEAFFIKQIPGTAIIYHGPLGYISKVVIFVSAIVGYMTITKINSPMVVKKDDRNAFINKLVSNKSFESFIKNIIPKKPRVIKKKKYYLEKSMSSKDIVYLYANKVICFILGFTLSLFFIYFSVELGKDFILSNVREVSLVGGEELDAEDIATRQQMDEIYLNIHPMLTRNRTEDFVNTYLPHLEEFDKKSQIDRLQTKYKTYYNTYFKWWMLLICYIIAVISWRIPEIVLKARIWLLKTEAEEDVLQLQTIITILMNTSADTMETLYWLQRQSRVHRNILIDAYHEYPSDPELALHRLKSKVALPEFKRMVDKLILTIHQISLADAFSDLISERDHLLRIREITQQSILKKKRSFVSPLSMAPLLLTTACYIIMPLGILGLKEFFFAIQEFQKL</sequence>
<evidence type="ECO:0000256" key="1">
    <source>
        <dbReference type="SAM" id="Phobius"/>
    </source>
</evidence>
<feature type="transmembrane region" description="Helical" evidence="1">
    <location>
        <begin position="282"/>
        <end position="303"/>
    </location>
</feature>
<keyword evidence="1" id="KW-1133">Transmembrane helix</keyword>
<dbReference type="AlphaFoldDB" id="A0A8J8MA20"/>
<feature type="transmembrane region" description="Helical" evidence="1">
    <location>
        <begin position="619"/>
        <end position="638"/>
    </location>
</feature>
<evidence type="ECO:0000313" key="3">
    <source>
        <dbReference type="Proteomes" id="UP000677305"/>
    </source>
</evidence>
<keyword evidence="1" id="KW-0472">Membrane</keyword>
<name>A0A8J8MA20_9FIRM</name>
<keyword evidence="1" id="KW-0812">Transmembrane</keyword>
<dbReference type="EMBL" id="CP058561">
    <property type="protein sequence ID" value="QUH29112.1"/>
    <property type="molecule type" value="Genomic_DNA"/>
</dbReference>
<dbReference type="RefSeq" id="WP_212693248.1">
    <property type="nucleotide sequence ID" value="NZ_CP058561.1"/>
</dbReference>